<reference evidence="2 3" key="1">
    <citation type="submission" date="2018-09" db="EMBL/GenBank/DDBJ databases">
        <title>Discovery and Ecogenomic Context for Candidatus Cryosericales, a Global Caldiserica Order Active in Thawing Permafrost.</title>
        <authorList>
            <person name="Martinez M.A."/>
            <person name="Woodcroft B.J."/>
            <person name="Ignacio Espinoza J.C."/>
            <person name="Zayed A."/>
            <person name="Singleton C.M."/>
            <person name="Boyd J."/>
            <person name="Li Y.-F."/>
            <person name="Purvine S."/>
            <person name="Maughan H."/>
            <person name="Hodgkins S.B."/>
            <person name="Anderson D."/>
            <person name="Sederholm M."/>
            <person name="Temperton B."/>
            <person name="Saleska S.R."/>
            <person name="Tyson G.W."/>
            <person name="Rich V.I."/>
        </authorList>
    </citation>
    <scope>NUCLEOTIDE SEQUENCE [LARGE SCALE GENOMIC DNA]</scope>
    <source>
        <strain evidence="2 3">SMC7</strain>
    </source>
</reference>
<dbReference type="OrthoDB" id="9806005at2"/>
<dbReference type="Gene3D" id="3.40.630.30">
    <property type="match status" value="1"/>
</dbReference>
<gene>
    <name evidence="2" type="ORF">SMC7_02890</name>
</gene>
<proteinExistence type="predicted"/>
<dbReference type="Proteomes" id="UP000266328">
    <property type="component" value="Unassembled WGS sequence"/>
</dbReference>
<evidence type="ECO:0000313" key="2">
    <source>
        <dbReference type="EMBL" id="RIE06341.1"/>
    </source>
</evidence>
<dbReference type="InterPro" id="IPR039968">
    <property type="entry name" value="BcerS-like"/>
</dbReference>
<accession>A0A398D4D8</accession>
<dbReference type="SUPFAM" id="SSF55729">
    <property type="entry name" value="Acyl-CoA N-acyltransferases (Nat)"/>
    <property type="match status" value="1"/>
</dbReference>
<dbReference type="CDD" id="cd04301">
    <property type="entry name" value="NAT_SF"/>
    <property type="match status" value="1"/>
</dbReference>
<evidence type="ECO:0000259" key="1">
    <source>
        <dbReference type="PROSITE" id="PS51186"/>
    </source>
</evidence>
<dbReference type="PROSITE" id="PS51186">
    <property type="entry name" value="GNAT"/>
    <property type="match status" value="1"/>
</dbReference>
<dbReference type="AlphaFoldDB" id="A0A398D4D8"/>
<feature type="domain" description="N-acetyltransferase" evidence="1">
    <location>
        <begin position="50"/>
        <end position="189"/>
    </location>
</feature>
<dbReference type="InterPro" id="IPR016181">
    <property type="entry name" value="Acyl_CoA_acyltransferase"/>
</dbReference>
<dbReference type="PANTHER" id="PTHR41368:SF1">
    <property type="entry name" value="PROTEIN YGHO"/>
    <property type="match status" value="1"/>
</dbReference>
<dbReference type="GO" id="GO:0016747">
    <property type="term" value="F:acyltransferase activity, transferring groups other than amino-acyl groups"/>
    <property type="evidence" value="ECO:0007669"/>
    <property type="project" value="InterPro"/>
</dbReference>
<comment type="caution">
    <text evidence="2">The sequence shown here is derived from an EMBL/GenBank/DDBJ whole genome shotgun (WGS) entry which is preliminary data.</text>
</comment>
<sequence length="428" mass="49010">MKTTVTIERLIDRPVSTDGSFPLPVAKLKEFVNVAWSIPFYSAAESRKVMPILAVEMNDLNPDRNWWKKKFPGANPFFHHCSFLQYYVAHRDGKPVGRIAGFIDRSYHESTVHGEIGWIGLFESFDDDEVASALLAAATEDLQQGGAVKIIGPARFNANGEDGLLVDGFDKHPMVMEAYQPPYYTRFLERWGVKENDWYAFRMTHESASPYMERLNDMRRRGQDLEQRLARQGVAVRSVKLSDWVNEIARIKTIYNTAWDTSVHPQFERFSEEEFDYLASGLRMIAIEDLVFVVEDVTKPDHPVIGMAVTLPDLNEVVEEYDRLHARYAPSDHIYGLSDIRRDLGIFGLLRSRVRHRSFKYARVFVLGTMRKKNGIDAVLYEKTYFAAMNMGIQLGSGSQVADTNPEISVPLSHMGNAEITWRVYRHT</sequence>
<dbReference type="PANTHER" id="PTHR41368">
    <property type="entry name" value="PROTEIN YGHO"/>
    <property type="match status" value="1"/>
</dbReference>
<protein>
    <recommendedName>
        <fullName evidence="1">N-acetyltransferase domain-containing protein</fullName>
    </recommendedName>
</protein>
<dbReference type="EMBL" id="QXIS01000015">
    <property type="protein sequence ID" value="RIE06341.1"/>
    <property type="molecule type" value="Genomic_DNA"/>
</dbReference>
<dbReference type="RefSeq" id="WP_119088877.1">
    <property type="nucleotide sequence ID" value="NZ_QXIS01000015.1"/>
</dbReference>
<dbReference type="InterPro" id="IPR000182">
    <property type="entry name" value="GNAT_dom"/>
</dbReference>
<evidence type="ECO:0000313" key="3">
    <source>
        <dbReference type="Proteomes" id="UP000266328"/>
    </source>
</evidence>
<name>A0A398D4D8_9BACT</name>
<keyword evidence="3" id="KW-1185">Reference proteome</keyword>
<organism evidence="2 3">
    <name type="scientific">Candidatus Cryosericum terrychapinii</name>
    <dbReference type="NCBI Taxonomy" id="2290919"/>
    <lineage>
        <taxon>Bacteria</taxon>
        <taxon>Pseudomonadati</taxon>
        <taxon>Caldisericota/Cryosericota group</taxon>
        <taxon>Candidatus Cryosericota</taxon>
        <taxon>Candidatus Cryosericia</taxon>
        <taxon>Candidatus Cryosericales</taxon>
        <taxon>Candidatus Cryosericaceae</taxon>
        <taxon>Candidatus Cryosericum</taxon>
    </lineage>
</organism>